<organism evidence="9 10">
    <name type="scientific">Tectimicrobiota bacterium</name>
    <dbReference type="NCBI Taxonomy" id="2528274"/>
    <lineage>
        <taxon>Bacteria</taxon>
        <taxon>Pseudomonadati</taxon>
        <taxon>Nitrospinota/Tectimicrobiota group</taxon>
        <taxon>Candidatus Tectimicrobiota</taxon>
    </lineage>
</organism>
<keyword evidence="3 7" id="KW-0805">Transcription regulation</keyword>
<feature type="binding site" evidence="7">
    <location>
        <begin position="90"/>
        <end position="95"/>
    </location>
    <ligand>
        <name>NAD(+)</name>
        <dbReference type="ChEBI" id="CHEBI:57540"/>
    </ligand>
</feature>
<evidence type="ECO:0000256" key="1">
    <source>
        <dbReference type="ARBA" id="ARBA00022490"/>
    </source>
</evidence>
<dbReference type="SUPFAM" id="SSF51735">
    <property type="entry name" value="NAD(P)-binding Rossmann-fold domains"/>
    <property type="match status" value="1"/>
</dbReference>
<dbReference type="InterPro" id="IPR036388">
    <property type="entry name" value="WH-like_DNA-bd_sf"/>
</dbReference>
<evidence type="ECO:0000256" key="3">
    <source>
        <dbReference type="ARBA" id="ARBA00023015"/>
    </source>
</evidence>
<dbReference type="NCBIfam" id="NF003992">
    <property type="entry name" value="PRK05472.2-1"/>
    <property type="match status" value="1"/>
</dbReference>
<dbReference type="GO" id="GO:0003700">
    <property type="term" value="F:DNA-binding transcription factor activity"/>
    <property type="evidence" value="ECO:0007669"/>
    <property type="project" value="UniProtKB-UniRule"/>
</dbReference>
<evidence type="ECO:0000256" key="4">
    <source>
        <dbReference type="ARBA" id="ARBA00023027"/>
    </source>
</evidence>
<evidence type="ECO:0000256" key="7">
    <source>
        <dbReference type="HAMAP-Rule" id="MF_01131"/>
    </source>
</evidence>
<proteinExistence type="inferred from homology"/>
<comment type="similarity">
    <text evidence="7">Belongs to the transcriptional regulatory Rex family.</text>
</comment>
<dbReference type="AlphaFoldDB" id="A0A932GMW7"/>
<sequence length="215" mass="23263">MKRLKIPDVTVHRLSDYARILDQFDGEGIRIVSSDVLAARCGLNPAQIRKDLAYFGEFGVRGVGYHVGELKENLKGILGVTHAWRVALVGAGNLGSALAAYQGFLTHGFIITAVFDKYPEQAKLPPNGRFPKILGVDRIKAEIRRRGIQIGIITVPAEAAQGVAERLVSAGISGILNFAPVRLRVPKHVKVRNVDLGSELESLSFFLSKQGGAPS</sequence>
<dbReference type="NCBIfam" id="NF003995">
    <property type="entry name" value="PRK05472.2-4"/>
    <property type="match status" value="1"/>
</dbReference>
<comment type="function">
    <text evidence="7">Modulates transcription in response to changes in cellular NADH/NAD(+) redox state.</text>
</comment>
<evidence type="ECO:0000313" key="9">
    <source>
        <dbReference type="EMBL" id="MBI3013848.1"/>
    </source>
</evidence>
<dbReference type="GO" id="GO:0045892">
    <property type="term" value="P:negative regulation of DNA-templated transcription"/>
    <property type="evidence" value="ECO:0007669"/>
    <property type="project" value="InterPro"/>
</dbReference>
<dbReference type="InterPro" id="IPR036291">
    <property type="entry name" value="NAD(P)-bd_dom_sf"/>
</dbReference>
<keyword evidence="5 7" id="KW-0238">DNA-binding</keyword>
<dbReference type="InterPro" id="IPR003781">
    <property type="entry name" value="CoA-bd"/>
</dbReference>
<feature type="domain" description="CoA-binding" evidence="8">
    <location>
        <begin position="79"/>
        <end position="182"/>
    </location>
</feature>
<keyword evidence="1 7" id="KW-0963">Cytoplasm</keyword>
<dbReference type="Gene3D" id="1.10.10.10">
    <property type="entry name" value="Winged helix-like DNA-binding domain superfamily/Winged helix DNA-binding domain"/>
    <property type="match status" value="1"/>
</dbReference>
<dbReference type="Pfam" id="PF02629">
    <property type="entry name" value="CoA_binding"/>
    <property type="match status" value="1"/>
</dbReference>
<dbReference type="InterPro" id="IPR058236">
    <property type="entry name" value="Rex_actinobacterial-type"/>
</dbReference>
<dbReference type="GO" id="GO:0005737">
    <property type="term" value="C:cytoplasm"/>
    <property type="evidence" value="ECO:0007669"/>
    <property type="project" value="UniProtKB-SubCell"/>
</dbReference>
<keyword evidence="2 7" id="KW-0678">Repressor</keyword>
<dbReference type="EMBL" id="JACPSX010000034">
    <property type="protein sequence ID" value="MBI3013848.1"/>
    <property type="molecule type" value="Genomic_DNA"/>
</dbReference>
<dbReference type="InterPro" id="IPR009718">
    <property type="entry name" value="Rex_DNA-bd_C_dom"/>
</dbReference>
<evidence type="ECO:0000313" key="10">
    <source>
        <dbReference type="Proteomes" id="UP000741360"/>
    </source>
</evidence>
<comment type="subcellular location">
    <subcellularLocation>
        <location evidence="7">Cytoplasm</location>
    </subcellularLocation>
</comment>
<evidence type="ECO:0000256" key="2">
    <source>
        <dbReference type="ARBA" id="ARBA00022491"/>
    </source>
</evidence>
<comment type="caution">
    <text evidence="9">The sequence shown here is derived from an EMBL/GenBank/DDBJ whole genome shotgun (WGS) entry which is preliminary data.</text>
</comment>
<name>A0A932GMW7_UNCTE</name>
<dbReference type="HAMAP" id="MF_01131">
    <property type="entry name" value="Rex"/>
    <property type="match status" value="1"/>
</dbReference>
<feature type="DNA-binding region" description="H-T-H motif" evidence="7">
    <location>
        <begin position="16"/>
        <end position="55"/>
    </location>
</feature>
<dbReference type="NCBIfam" id="NF003993">
    <property type="entry name" value="PRK05472.2-2"/>
    <property type="match status" value="1"/>
</dbReference>
<dbReference type="Gene3D" id="3.40.50.720">
    <property type="entry name" value="NAD(P)-binding Rossmann-like Domain"/>
    <property type="match status" value="1"/>
</dbReference>
<evidence type="ECO:0000256" key="6">
    <source>
        <dbReference type="ARBA" id="ARBA00023163"/>
    </source>
</evidence>
<dbReference type="GO" id="GO:0051775">
    <property type="term" value="P:response to redox state"/>
    <property type="evidence" value="ECO:0007669"/>
    <property type="project" value="InterPro"/>
</dbReference>
<dbReference type="NCBIfam" id="NF003994">
    <property type="entry name" value="PRK05472.2-3"/>
    <property type="match status" value="1"/>
</dbReference>
<dbReference type="InterPro" id="IPR036390">
    <property type="entry name" value="WH_DNA-bd_sf"/>
</dbReference>
<keyword evidence="6 7" id="KW-0804">Transcription</keyword>
<dbReference type="SMART" id="SM00881">
    <property type="entry name" value="CoA_binding"/>
    <property type="match status" value="1"/>
</dbReference>
<keyword evidence="4 7" id="KW-0520">NAD</keyword>
<evidence type="ECO:0000259" key="8">
    <source>
        <dbReference type="SMART" id="SM00881"/>
    </source>
</evidence>
<dbReference type="PANTHER" id="PTHR35786:SF1">
    <property type="entry name" value="REDOX-SENSING TRANSCRIPTIONAL REPRESSOR REX 1"/>
    <property type="match status" value="1"/>
</dbReference>
<comment type="subunit">
    <text evidence="7">Homodimer.</text>
</comment>
<gene>
    <name evidence="7" type="primary">rex</name>
    <name evidence="9" type="ORF">HYY65_02000</name>
</gene>
<evidence type="ECO:0000256" key="5">
    <source>
        <dbReference type="ARBA" id="ARBA00023125"/>
    </source>
</evidence>
<accession>A0A932GMW7</accession>
<dbReference type="SUPFAM" id="SSF46785">
    <property type="entry name" value="Winged helix' DNA-binding domain"/>
    <property type="match status" value="1"/>
</dbReference>
<protein>
    <recommendedName>
        <fullName evidence="7">Redox-sensing transcriptional repressor Rex</fullName>
    </recommendedName>
</protein>
<dbReference type="NCBIfam" id="NF003996">
    <property type="entry name" value="PRK05472.2-5"/>
    <property type="match status" value="1"/>
</dbReference>
<dbReference type="Pfam" id="PF06971">
    <property type="entry name" value="Put_DNA-bind_N"/>
    <property type="match status" value="1"/>
</dbReference>
<dbReference type="Proteomes" id="UP000741360">
    <property type="component" value="Unassembled WGS sequence"/>
</dbReference>
<reference evidence="9" key="1">
    <citation type="submission" date="2020-07" db="EMBL/GenBank/DDBJ databases">
        <title>Huge and variable diversity of episymbiotic CPR bacteria and DPANN archaea in groundwater ecosystems.</title>
        <authorList>
            <person name="He C.Y."/>
            <person name="Keren R."/>
            <person name="Whittaker M."/>
            <person name="Farag I.F."/>
            <person name="Doudna J."/>
            <person name="Cate J.H.D."/>
            <person name="Banfield J.F."/>
        </authorList>
    </citation>
    <scope>NUCLEOTIDE SEQUENCE</scope>
    <source>
        <strain evidence="9">NC_groundwater_717_Ag_S-0.2um_59_8</strain>
    </source>
</reference>
<dbReference type="PANTHER" id="PTHR35786">
    <property type="entry name" value="REDOX-SENSING TRANSCRIPTIONAL REPRESSOR REX"/>
    <property type="match status" value="1"/>
</dbReference>
<dbReference type="GO" id="GO:0003677">
    <property type="term" value="F:DNA binding"/>
    <property type="evidence" value="ECO:0007669"/>
    <property type="project" value="UniProtKB-UniRule"/>
</dbReference>
<dbReference type="InterPro" id="IPR022876">
    <property type="entry name" value="Tscrpt_rep_Rex"/>
</dbReference>